<comment type="caution">
    <text evidence="1">The sequence shown here is derived from an EMBL/GenBank/DDBJ whole genome shotgun (WGS) entry which is preliminary data.</text>
</comment>
<accession>A0ABW9ZIB4</accession>
<evidence type="ECO:0000313" key="1">
    <source>
        <dbReference type="EMBL" id="NBN62777.1"/>
    </source>
</evidence>
<dbReference type="RefSeq" id="WP_161674010.1">
    <property type="nucleotide sequence ID" value="NZ_JAABLP010000001.1"/>
</dbReference>
<evidence type="ECO:0000313" key="2">
    <source>
        <dbReference type="Proteomes" id="UP000541347"/>
    </source>
</evidence>
<dbReference type="PANTHER" id="PTHR35861">
    <property type="match status" value="1"/>
</dbReference>
<name>A0ABW9ZIB4_9HYPH</name>
<protein>
    <submittedName>
        <fullName evidence="1">Phage tail protein</fullName>
    </submittedName>
</protein>
<dbReference type="Proteomes" id="UP000541347">
    <property type="component" value="Unassembled WGS sequence"/>
</dbReference>
<dbReference type="InterPro" id="IPR052042">
    <property type="entry name" value="Tail_sheath_structural"/>
</dbReference>
<organism evidence="1 2">
    <name type="scientific">Pannonibacter tanglangensis</name>
    <dbReference type="NCBI Taxonomy" id="2750084"/>
    <lineage>
        <taxon>Bacteria</taxon>
        <taxon>Pseudomonadati</taxon>
        <taxon>Pseudomonadota</taxon>
        <taxon>Alphaproteobacteria</taxon>
        <taxon>Hyphomicrobiales</taxon>
        <taxon>Stappiaceae</taxon>
        <taxon>Pannonibacter</taxon>
    </lineage>
</organism>
<sequence length="484" mass="50141">MADLSYFHGSRVSESPDTPSLVRISNHNTTFYNGTSADADPAAFPVNQPTMVTGASALSALGNGWLAQQVARHFGEGGSAVIVNRVVAGANAQATEANIIGDMAQRTGIYAALRCKGLLGVRPAVLVTEGDTGAIIEGGAIGAVLATAGSNLTEAPTVTASGGGTAAGKVLPVIEAVLGEGAAAGTVVALRIVNPGRLMSAAPTLAFAGGGSHGSKVLPTGTVNIGDVGNPIVTALQIVAPMVRARAYVDGPNTTNAAAVRFRKTLSGGRILPIDPRGLINDGGVPVAVPAAPVFAGIRSRVVMSPDGVSGSVSNKPIRTLAGSARTIVYPEDSNYLNENHVATIINENGLRTWGSRLATSDLIWAFDSVRATADMINDSLEQIYFEWVDRKFTAGNLKGMIEDGMAALRAFRDAEHILGGKVWLGDLNTPTLNAQGKVFLNVEFEPVGLMEQISITTHRNIAYYQLLLDQVRGAIDNGPLTVS</sequence>
<dbReference type="EMBL" id="JAABLP010000001">
    <property type="protein sequence ID" value="NBN62777.1"/>
    <property type="molecule type" value="Genomic_DNA"/>
</dbReference>
<gene>
    <name evidence="1" type="ORF">GWI71_03700</name>
</gene>
<proteinExistence type="predicted"/>
<dbReference type="PANTHER" id="PTHR35861:SF1">
    <property type="entry name" value="PHAGE TAIL SHEATH PROTEIN"/>
    <property type="match status" value="1"/>
</dbReference>
<reference evidence="1 2" key="1">
    <citation type="submission" date="2020-01" db="EMBL/GenBank/DDBJ databases">
        <authorList>
            <person name="Peng S.Y."/>
            <person name="Li J."/>
            <person name="Wang M."/>
            <person name="Wang L."/>
            <person name="Wang C.Q."/>
            <person name="Wang J.R."/>
        </authorList>
    </citation>
    <scope>NUCLEOTIDE SEQUENCE [LARGE SCALE GENOMIC DNA]</scope>
    <source>
        <strain evidence="1 2">XCT-34</strain>
    </source>
</reference>
<keyword evidence="2" id="KW-1185">Reference proteome</keyword>